<dbReference type="InterPro" id="IPR003812">
    <property type="entry name" value="Fido"/>
</dbReference>
<dbReference type="GO" id="GO:0005524">
    <property type="term" value="F:ATP binding"/>
    <property type="evidence" value="ECO:0007669"/>
    <property type="project" value="UniProtKB-KW"/>
</dbReference>
<accession>A0A2N1UNE7</accession>
<dbReference type="SUPFAM" id="SSF46785">
    <property type="entry name" value="Winged helix' DNA-binding domain"/>
    <property type="match status" value="1"/>
</dbReference>
<evidence type="ECO:0000256" key="3">
    <source>
        <dbReference type="SAM" id="Coils"/>
    </source>
</evidence>
<comment type="caution">
    <text evidence="6">The sequence shown here is derived from an EMBL/GenBank/DDBJ whole genome shotgun (WGS) entry which is preliminary data.</text>
</comment>
<name>A0A2N1UNE7_9BACT</name>
<keyword evidence="2" id="KW-0547">Nucleotide-binding</keyword>
<dbReference type="InterPro" id="IPR040198">
    <property type="entry name" value="Fido_containing"/>
</dbReference>
<dbReference type="Gene3D" id="1.10.10.10">
    <property type="entry name" value="Winged helix-like DNA-binding domain superfamily/Winged helix DNA-binding domain"/>
    <property type="match status" value="1"/>
</dbReference>
<feature type="transmembrane region" description="Helical" evidence="4">
    <location>
        <begin position="21"/>
        <end position="41"/>
    </location>
</feature>
<feature type="binding site" evidence="2">
    <location>
        <begin position="247"/>
        <end position="254"/>
    </location>
    <ligand>
        <name>ATP</name>
        <dbReference type="ChEBI" id="CHEBI:30616"/>
    </ligand>
</feature>
<evidence type="ECO:0000313" key="6">
    <source>
        <dbReference type="EMBL" id="PKL72335.1"/>
    </source>
</evidence>
<gene>
    <name evidence="6" type="ORF">CVV26_02115</name>
</gene>
<evidence type="ECO:0000313" key="7">
    <source>
        <dbReference type="Proteomes" id="UP000233414"/>
    </source>
</evidence>
<dbReference type="InterPro" id="IPR036597">
    <property type="entry name" value="Fido-like_dom_sf"/>
</dbReference>
<dbReference type="Gene3D" id="1.10.3290.10">
    <property type="entry name" value="Fido-like domain"/>
    <property type="match status" value="1"/>
</dbReference>
<dbReference type="InterPro" id="IPR036388">
    <property type="entry name" value="WH-like_DNA-bd_sf"/>
</dbReference>
<dbReference type="AlphaFoldDB" id="A0A2N1UNE7"/>
<feature type="domain" description="Fido" evidence="5">
    <location>
        <begin position="151"/>
        <end position="312"/>
    </location>
</feature>
<dbReference type="Pfam" id="PF02661">
    <property type="entry name" value="Fic"/>
    <property type="match status" value="1"/>
</dbReference>
<reference evidence="6 7" key="1">
    <citation type="journal article" date="2017" name="ISME J.">
        <title>Potential for microbial H2 and metal transformations associated with novel bacteria and archaea in deep terrestrial subsurface sediments.</title>
        <authorList>
            <person name="Hernsdorf A.W."/>
            <person name="Amano Y."/>
            <person name="Miyakawa K."/>
            <person name="Ise K."/>
            <person name="Suzuki Y."/>
            <person name="Anantharaman K."/>
            <person name="Probst A."/>
            <person name="Burstein D."/>
            <person name="Thomas B.C."/>
            <person name="Banfield J.F."/>
        </authorList>
    </citation>
    <scope>NUCLEOTIDE SEQUENCE [LARGE SCALE GENOMIC DNA]</scope>
    <source>
        <strain evidence="6">HGW-Kuenenbacteria-1</strain>
    </source>
</reference>
<keyword evidence="4" id="KW-1133">Transmembrane helix</keyword>
<keyword evidence="2" id="KW-0067">ATP-binding</keyword>
<dbReference type="Proteomes" id="UP000233414">
    <property type="component" value="Unassembled WGS sequence"/>
</dbReference>
<keyword evidence="4" id="KW-0472">Membrane</keyword>
<keyword evidence="3" id="KW-0175">Coiled coil</keyword>
<evidence type="ECO:0000256" key="2">
    <source>
        <dbReference type="PIRSR" id="PIRSR640198-2"/>
    </source>
</evidence>
<proteinExistence type="predicted"/>
<keyword evidence="4" id="KW-0812">Transmembrane</keyword>
<feature type="coiled-coil region" evidence="3">
    <location>
        <begin position="45"/>
        <end position="72"/>
    </location>
</feature>
<protein>
    <submittedName>
        <fullName evidence="6">Fic family protein</fullName>
    </submittedName>
</protein>
<feature type="binding site" evidence="2">
    <location>
        <begin position="285"/>
        <end position="286"/>
    </location>
    <ligand>
        <name>ATP</name>
        <dbReference type="ChEBI" id="CHEBI:30616"/>
    </ligand>
</feature>
<organism evidence="6 7">
    <name type="scientific">Candidatus Kuenenbacteria bacterium HGW-Kuenenbacteria-1</name>
    <dbReference type="NCBI Taxonomy" id="2013812"/>
    <lineage>
        <taxon>Bacteria</taxon>
        <taxon>Candidatus Kueneniibacteriota</taxon>
    </lineage>
</organism>
<dbReference type="InterPro" id="IPR036390">
    <property type="entry name" value="WH_DNA-bd_sf"/>
</dbReference>
<dbReference type="PANTHER" id="PTHR13504">
    <property type="entry name" value="FIDO DOMAIN-CONTAINING PROTEIN DDB_G0283145"/>
    <property type="match status" value="1"/>
</dbReference>
<evidence type="ECO:0000256" key="4">
    <source>
        <dbReference type="SAM" id="Phobius"/>
    </source>
</evidence>
<dbReference type="PROSITE" id="PS51459">
    <property type="entry name" value="FIDO"/>
    <property type="match status" value="1"/>
</dbReference>
<feature type="active site" evidence="1">
    <location>
        <position position="243"/>
    </location>
</feature>
<dbReference type="EMBL" id="PGYQ01000007">
    <property type="protein sequence ID" value="PKL72335.1"/>
    <property type="molecule type" value="Genomic_DNA"/>
</dbReference>
<evidence type="ECO:0000259" key="5">
    <source>
        <dbReference type="PROSITE" id="PS51459"/>
    </source>
</evidence>
<dbReference type="PANTHER" id="PTHR13504:SF38">
    <property type="entry name" value="FIDO DOMAIN-CONTAINING PROTEIN"/>
    <property type="match status" value="1"/>
</dbReference>
<dbReference type="SUPFAM" id="SSF140931">
    <property type="entry name" value="Fic-like"/>
    <property type="match status" value="1"/>
</dbReference>
<sequence>MGRTVVISIAKHRNFVNMWRTIFPALDLFFLILYNLTYNIYKIMNNKFNNRIQNLSQDIYKLIDEIDLLKSKWVSGAKLDSQVLGKLKKSVLVTSTGASTRIEGSELSDEDVERVIRGLSIQKFKNRDKQEVRGYFEILTNVFETFKSIPFSESTIKFFHRELLKYTEKDIVHRGNYKSTDNKVAMVNSDGEPTQILFDTTSSFLTPKEMQELVEWTQNAFLEKKFHPLVIIGNFIVEFLLIHPFADGNGRLSRVLSNLLLLQHGYEYMPYISQEKLIEDNKPEYYVALRQSQKTFRTDKENIVPWLSFFFKIILEQSKRAIQLLSKEEVGKLLSPQQQIIWDFVLKSNTEITPLEIFKATNIPRPTINQALVKLLRLKWIEKIGLGRGTRYKRNK</sequence>
<evidence type="ECO:0000256" key="1">
    <source>
        <dbReference type="PIRSR" id="PIRSR640198-1"/>
    </source>
</evidence>